<evidence type="ECO:0000256" key="1">
    <source>
        <dbReference type="SAM" id="MobiDB-lite"/>
    </source>
</evidence>
<gene>
    <name evidence="2" type="ORF">FIBSPDRAFT_1055533</name>
</gene>
<keyword evidence="3" id="KW-1185">Reference proteome</keyword>
<name>A0A167TI15_9AGAM</name>
<proteinExistence type="predicted"/>
<dbReference type="EMBL" id="KV418214">
    <property type="protein sequence ID" value="KZP02962.1"/>
    <property type="molecule type" value="Genomic_DNA"/>
</dbReference>
<dbReference type="OrthoDB" id="3264859at2759"/>
<evidence type="ECO:0000313" key="2">
    <source>
        <dbReference type="EMBL" id="KZP02962.1"/>
    </source>
</evidence>
<dbReference type="Proteomes" id="UP000076532">
    <property type="component" value="Unassembled WGS sequence"/>
</dbReference>
<dbReference type="AlphaFoldDB" id="A0A167TI15"/>
<feature type="non-terminal residue" evidence="2">
    <location>
        <position position="150"/>
    </location>
</feature>
<sequence length="150" mass="16926">MPPAKHTSAEEQAFMDDLLTGLDDSFFTAIPSPDPSPVKRRSPSKRLPVTPKKFQRKSPKKSVLTSVEDVDMRVLMEGAEDWNWDDMEADFLTPEKRKAPSAQSPPGYMREPCTRCIVEAVVESNVGGRYEKHLAVKLDPGEERRTVILR</sequence>
<accession>A0A167TI15</accession>
<evidence type="ECO:0000313" key="3">
    <source>
        <dbReference type="Proteomes" id="UP000076532"/>
    </source>
</evidence>
<reference evidence="2 3" key="1">
    <citation type="journal article" date="2016" name="Mol. Biol. Evol.">
        <title>Comparative Genomics of Early-Diverging Mushroom-Forming Fungi Provides Insights into the Origins of Lignocellulose Decay Capabilities.</title>
        <authorList>
            <person name="Nagy L.G."/>
            <person name="Riley R."/>
            <person name="Tritt A."/>
            <person name="Adam C."/>
            <person name="Daum C."/>
            <person name="Floudas D."/>
            <person name="Sun H."/>
            <person name="Yadav J.S."/>
            <person name="Pangilinan J."/>
            <person name="Larsson K.H."/>
            <person name="Matsuura K."/>
            <person name="Barry K."/>
            <person name="Labutti K."/>
            <person name="Kuo R."/>
            <person name="Ohm R.A."/>
            <person name="Bhattacharya S.S."/>
            <person name="Shirouzu T."/>
            <person name="Yoshinaga Y."/>
            <person name="Martin F.M."/>
            <person name="Grigoriev I.V."/>
            <person name="Hibbett D.S."/>
        </authorList>
    </citation>
    <scope>NUCLEOTIDE SEQUENCE [LARGE SCALE GENOMIC DNA]</scope>
    <source>
        <strain evidence="2 3">CBS 109695</strain>
    </source>
</reference>
<feature type="region of interest" description="Disordered" evidence="1">
    <location>
        <begin position="25"/>
        <end position="62"/>
    </location>
</feature>
<organism evidence="2 3">
    <name type="scientific">Athelia psychrophila</name>
    <dbReference type="NCBI Taxonomy" id="1759441"/>
    <lineage>
        <taxon>Eukaryota</taxon>
        <taxon>Fungi</taxon>
        <taxon>Dikarya</taxon>
        <taxon>Basidiomycota</taxon>
        <taxon>Agaricomycotina</taxon>
        <taxon>Agaricomycetes</taxon>
        <taxon>Agaricomycetidae</taxon>
        <taxon>Atheliales</taxon>
        <taxon>Atheliaceae</taxon>
        <taxon>Athelia</taxon>
    </lineage>
</organism>
<protein>
    <submittedName>
        <fullName evidence="2">Uncharacterized protein</fullName>
    </submittedName>
</protein>